<feature type="transmembrane region" description="Helical" evidence="14">
    <location>
        <begin position="391"/>
        <end position="412"/>
    </location>
</feature>
<evidence type="ECO:0000256" key="6">
    <source>
        <dbReference type="ARBA" id="ARBA00022847"/>
    </source>
</evidence>
<evidence type="ECO:0000256" key="2">
    <source>
        <dbReference type="ARBA" id="ARBA00006434"/>
    </source>
</evidence>
<sequence length="486" mass="51994">MIITFLLYLTLVFAIGIMAERFITKSEEGYYLGDRNFGPVATAISAGATDTSGWIFIGAAGYAYAAGISTMWMLPGFVAGYFINWFIVAPKLRESGKDTNALSLADFFGKKLGDKTNLIKITASIIIAIFFIAYMASQLTAAGKALDSILSIQFNTGLVLSAAFVIGYAIFGGYRSVVWTDVTQGIIMLAVLIIFPLYMILGQLGGFGEFFKTLQSIDPILLSTGGGSTGAAAFGVIVGLVGFGLGEPGQPHIVQRFLSAKDEASVKSGTIIAMFWVIVVMTGSNLLGLIGRILVPSINDPEYVFPNLTLDTMHPILAGIVLGAIFAAIQSTFSSQLMVATQALASDILKSVVKKDFTNKQLVKISRWTMIGLGLVATGIALMNIEAVFTLVLYAWAGLGASFGPLLIMMLYSNFVTKWGAFAGMVSGAVITIIWKETPYAAYLYELIPGTIAAILAIVIVSKLTPHQPKIEQSPESNHIKEQEVT</sequence>
<keyword evidence="4 14" id="KW-1003">Cell membrane</keyword>
<feature type="transmembrane region" description="Helical" evidence="14">
    <location>
        <begin position="271"/>
        <end position="295"/>
    </location>
</feature>
<gene>
    <name evidence="15" type="ORF">GLW05_09550</name>
</gene>
<comment type="similarity">
    <text evidence="2 13">Belongs to the sodium:solute symporter (SSF) (TC 2.A.21) family.</text>
</comment>
<evidence type="ECO:0000256" key="3">
    <source>
        <dbReference type="ARBA" id="ARBA00022448"/>
    </source>
</evidence>
<comment type="caution">
    <text evidence="15">The sequence shown here is derived from an EMBL/GenBank/DDBJ whole genome shotgun (WGS) entry which is preliminary data.</text>
</comment>
<evidence type="ECO:0000256" key="5">
    <source>
        <dbReference type="ARBA" id="ARBA00022692"/>
    </source>
</evidence>
<dbReference type="PANTHER" id="PTHR48086:SF3">
    <property type="entry name" value="SODIUM_PROLINE SYMPORTER"/>
    <property type="match status" value="1"/>
</dbReference>
<protein>
    <recommendedName>
        <fullName evidence="14">Sodium/proline symporter</fullName>
    </recommendedName>
    <alternativeName>
        <fullName evidence="14">Proline permease</fullName>
    </alternativeName>
</protein>
<keyword evidence="5 14" id="KW-0812">Transmembrane</keyword>
<proteinExistence type="inferred from homology"/>
<dbReference type="GO" id="GO:0005886">
    <property type="term" value="C:plasma membrane"/>
    <property type="evidence" value="ECO:0007669"/>
    <property type="project" value="UniProtKB-SubCell"/>
</dbReference>
<dbReference type="CDD" id="cd11475">
    <property type="entry name" value="SLC5sbd_PutP"/>
    <property type="match status" value="1"/>
</dbReference>
<feature type="transmembrane region" description="Helical" evidence="14">
    <location>
        <begin position="149"/>
        <end position="171"/>
    </location>
</feature>
<keyword evidence="10 14" id="KW-0472">Membrane</keyword>
<feature type="transmembrane region" description="Helical" evidence="14">
    <location>
        <begin position="178"/>
        <end position="200"/>
    </location>
</feature>
<evidence type="ECO:0000256" key="12">
    <source>
        <dbReference type="ARBA" id="ARBA00033708"/>
    </source>
</evidence>
<dbReference type="Proteomes" id="UP000468638">
    <property type="component" value="Unassembled WGS sequence"/>
</dbReference>
<dbReference type="NCBIfam" id="TIGR00813">
    <property type="entry name" value="sss"/>
    <property type="match status" value="1"/>
</dbReference>
<feature type="transmembrane region" description="Helical" evidence="14">
    <location>
        <begin position="220"/>
        <end position="246"/>
    </location>
</feature>
<evidence type="ECO:0000256" key="13">
    <source>
        <dbReference type="RuleBase" id="RU362091"/>
    </source>
</evidence>
<evidence type="ECO:0000256" key="14">
    <source>
        <dbReference type="RuleBase" id="RU366012"/>
    </source>
</evidence>
<evidence type="ECO:0000256" key="10">
    <source>
        <dbReference type="ARBA" id="ARBA00023136"/>
    </source>
</evidence>
<accession>A0A6I5A0T2</accession>
<dbReference type="GO" id="GO:0015824">
    <property type="term" value="P:proline transport"/>
    <property type="evidence" value="ECO:0007669"/>
    <property type="project" value="UniProtKB-UniRule"/>
</dbReference>
<keyword evidence="9 14" id="KW-0406">Ion transport</keyword>
<organism evidence="15 16">
    <name type="scientific">Pontibacillus yanchengensis</name>
    <dbReference type="NCBI Taxonomy" id="462910"/>
    <lineage>
        <taxon>Bacteria</taxon>
        <taxon>Bacillati</taxon>
        <taxon>Bacillota</taxon>
        <taxon>Bacilli</taxon>
        <taxon>Bacillales</taxon>
        <taxon>Bacillaceae</taxon>
        <taxon>Pontibacillus</taxon>
    </lineage>
</organism>
<evidence type="ECO:0000313" key="15">
    <source>
        <dbReference type="EMBL" id="MYL33842.1"/>
    </source>
</evidence>
<dbReference type="GO" id="GO:0005298">
    <property type="term" value="F:proline:sodium symporter activity"/>
    <property type="evidence" value="ECO:0007669"/>
    <property type="project" value="UniProtKB-UniRule"/>
</dbReference>
<dbReference type="Pfam" id="PF00474">
    <property type="entry name" value="SSF"/>
    <property type="match status" value="1"/>
</dbReference>
<evidence type="ECO:0000256" key="11">
    <source>
        <dbReference type="ARBA" id="ARBA00023201"/>
    </source>
</evidence>
<dbReference type="InterPro" id="IPR001734">
    <property type="entry name" value="Na/solute_symporter"/>
</dbReference>
<feature type="transmembrane region" description="Helical" evidence="14">
    <location>
        <begin position="442"/>
        <end position="461"/>
    </location>
</feature>
<dbReference type="GO" id="GO:0031402">
    <property type="term" value="F:sodium ion binding"/>
    <property type="evidence" value="ECO:0007669"/>
    <property type="project" value="UniProtKB-UniRule"/>
</dbReference>
<comment type="caution">
    <text evidence="14">Lacks conserved residue(s) required for the propagation of feature annotation.</text>
</comment>
<keyword evidence="14" id="KW-0029">Amino-acid transport</keyword>
<dbReference type="InterPro" id="IPR011851">
    <property type="entry name" value="Na/Pro_symporter"/>
</dbReference>
<keyword evidence="8 14" id="KW-0915">Sodium</keyword>
<evidence type="ECO:0000256" key="7">
    <source>
        <dbReference type="ARBA" id="ARBA00022989"/>
    </source>
</evidence>
<dbReference type="AlphaFoldDB" id="A0A6I5A0T2"/>
<comment type="subcellular location">
    <subcellularLocation>
        <location evidence="1 14">Cell membrane</location>
        <topology evidence="1 14">Multi-pass membrane protein</topology>
    </subcellularLocation>
</comment>
<dbReference type="InterPro" id="IPR038377">
    <property type="entry name" value="Na/Glc_symporter_sf"/>
</dbReference>
<dbReference type="EMBL" id="WMEQ01000006">
    <property type="protein sequence ID" value="MYL33842.1"/>
    <property type="molecule type" value="Genomic_DNA"/>
</dbReference>
<dbReference type="PANTHER" id="PTHR48086">
    <property type="entry name" value="SODIUM/PROLINE SYMPORTER-RELATED"/>
    <property type="match status" value="1"/>
</dbReference>
<keyword evidence="7 14" id="KW-1133">Transmembrane helix</keyword>
<dbReference type="PROSITE" id="PS50283">
    <property type="entry name" value="NA_SOLUT_SYMP_3"/>
    <property type="match status" value="1"/>
</dbReference>
<name>A0A6I5A0T2_9BACI</name>
<keyword evidence="11 14" id="KW-0739">Sodium transport</keyword>
<feature type="transmembrane region" description="Helical" evidence="14">
    <location>
        <begin position="419"/>
        <end position="436"/>
    </location>
</feature>
<comment type="function">
    <text evidence="14">Catalyzes the sodium-dependent uptake of extracellular L-proline.</text>
</comment>
<feature type="transmembrane region" description="Helical" evidence="14">
    <location>
        <begin position="315"/>
        <end position="344"/>
    </location>
</feature>
<dbReference type="Gene3D" id="1.20.1730.10">
    <property type="entry name" value="Sodium/glucose cotransporter"/>
    <property type="match status" value="1"/>
</dbReference>
<evidence type="ECO:0000256" key="8">
    <source>
        <dbReference type="ARBA" id="ARBA00023053"/>
    </source>
</evidence>
<keyword evidence="3 14" id="KW-0813">Transport</keyword>
<evidence type="ECO:0000313" key="16">
    <source>
        <dbReference type="Proteomes" id="UP000468638"/>
    </source>
</evidence>
<keyword evidence="6 14" id="KW-0769">Symport</keyword>
<comment type="catalytic activity">
    <reaction evidence="12">
        <text>L-proline(in) + Na(+)(in) = L-proline(out) + Na(+)(out)</text>
        <dbReference type="Rhea" id="RHEA:28967"/>
        <dbReference type="ChEBI" id="CHEBI:29101"/>
        <dbReference type="ChEBI" id="CHEBI:60039"/>
    </reaction>
</comment>
<reference evidence="15 16" key="1">
    <citation type="submission" date="2019-11" db="EMBL/GenBank/DDBJ databases">
        <title>Genome sequences of 17 halophilic strains isolated from different environments.</title>
        <authorList>
            <person name="Furrow R.E."/>
        </authorList>
    </citation>
    <scope>NUCLEOTIDE SEQUENCE [LARGE SCALE GENOMIC DNA]</scope>
    <source>
        <strain evidence="15 16">22514_16_FS</strain>
    </source>
</reference>
<dbReference type="InterPro" id="IPR050277">
    <property type="entry name" value="Sodium:Solute_Symporter"/>
</dbReference>
<feature type="transmembrane region" description="Helical" evidence="14">
    <location>
        <begin position="118"/>
        <end position="137"/>
    </location>
</feature>
<evidence type="ECO:0000256" key="9">
    <source>
        <dbReference type="ARBA" id="ARBA00023065"/>
    </source>
</evidence>
<evidence type="ECO:0000256" key="1">
    <source>
        <dbReference type="ARBA" id="ARBA00004651"/>
    </source>
</evidence>
<feature type="transmembrane region" description="Helical" evidence="14">
    <location>
        <begin position="365"/>
        <end position="385"/>
    </location>
</feature>
<evidence type="ECO:0000256" key="4">
    <source>
        <dbReference type="ARBA" id="ARBA00022475"/>
    </source>
</evidence>
<feature type="transmembrane region" description="Helical" evidence="14">
    <location>
        <begin position="62"/>
        <end position="87"/>
    </location>
</feature>